<reference evidence="6 7" key="1">
    <citation type="submission" date="2017-05" db="EMBL/GenBank/DDBJ databases">
        <title>Genomic insights into alkan degradation activity of Oleiphilus messinensis.</title>
        <authorList>
            <person name="Kozyavkin S.A."/>
            <person name="Slesarev A.I."/>
            <person name="Golyshin P.N."/>
            <person name="Korzhenkov A."/>
            <person name="Golyshina O.N."/>
            <person name="Toshchakov S.V."/>
        </authorList>
    </citation>
    <scope>NUCLEOTIDE SEQUENCE [LARGE SCALE GENOMIC DNA]</scope>
    <source>
        <strain evidence="6 7">ME102</strain>
    </source>
</reference>
<feature type="transmembrane region" description="Helical" evidence="5">
    <location>
        <begin position="67"/>
        <end position="88"/>
    </location>
</feature>
<accession>A0A1Y0I6T9</accession>
<dbReference type="RefSeq" id="WP_087461234.1">
    <property type="nucleotide sequence ID" value="NZ_CP021425.1"/>
</dbReference>
<proteinExistence type="predicted"/>
<organism evidence="6 7">
    <name type="scientific">Oleiphilus messinensis</name>
    <dbReference type="NCBI Taxonomy" id="141451"/>
    <lineage>
        <taxon>Bacteria</taxon>
        <taxon>Pseudomonadati</taxon>
        <taxon>Pseudomonadota</taxon>
        <taxon>Gammaproteobacteria</taxon>
        <taxon>Oceanospirillales</taxon>
        <taxon>Oleiphilaceae</taxon>
        <taxon>Oleiphilus</taxon>
    </lineage>
</organism>
<dbReference type="Gene3D" id="1.20.120.350">
    <property type="entry name" value="Voltage-gated potassium channels. Chain C"/>
    <property type="match status" value="1"/>
</dbReference>
<keyword evidence="6" id="KW-0067">ATP-binding</keyword>
<keyword evidence="6" id="KW-0378">Hydrolase</keyword>
<dbReference type="InterPro" id="IPR027359">
    <property type="entry name" value="Volt_channel_dom_sf"/>
</dbReference>
<gene>
    <name evidence="6" type="ORF">OLMES_2144</name>
</gene>
<keyword evidence="6" id="KW-0547">Nucleotide-binding</keyword>
<sequence>MKFNRENLLSSHQLPLFIIDMLMLGLLIINLLWILIDTLYGIGIIHDWIIGFLPIVHTYYHPVHNNFLLVDLTFVSIFLTEFLIRWIISIYQKEYFRWYFYPFVHWYDLVGCIPVGPYRFLRFLRVFSICYRLHKYRIVDFTNNRIYRFFRFYYNVIIEELSDRIVINVLQGSQREIKHGSPLFHEIINNILIPRKQLLIQWISDAIEDKTRQILDDKHTDLRKYIEHTVSEAVYNNPEIDRIQSTPVLGPLIAGTLNDAIADIVFHTIENILKDLSSPDNKALVAELTDTLLTTSDQISVNDEPLRELIIEVLEAVKSQVAVQHWKREATDQTE</sequence>
<feature type="transmembrane region" description="Helical" evidence="5">
    <location>
        <begin position="100"/>
        <end position="121"/>
    </location>
</feature>
<dbReference type="OrthoDB" id="974877at2"/>
<dbReference type="AlphaFoldDB" id="A0A1Y0I6T9"/>
<keyword evidence="3 5" id="KW-1133">Transmembrane helix</keyword>
<keyword evidence="4 5" id="KW-0472">Membrane</keyword>
<feature type="transmembrane region" description="Helical" evidence="5">
    <location>
        <begin position="12"/>
        <end position="33"/>
    </location>
</feature>
<feature type="transmembrane region" description="Helical" evidence="5">
    <location>
        <begin position="39"/>
        <end position="60"/>
    </location>
</feature>
<keyword evidence="2 5" id="KW-0812">Transmembrane</keyword>
<evidence type="ECO:0000256" key="4">
    <source>
        <dbReference type="ARBA" id="ARBA00023136"/>
    </source>
</evidence>
<protein>
    <submittedName>
        <fullName evidence="6">Preprotein translocase subunit SecA (ATPase, RNA helicase)</fullName>
    </submittedName>
</protein>
<evidence type="ECO:0000256" key="5">
    <source>
        <dbReference type="SAM" id="Phobius"/>
    </source>
</evidence>
<dbReference type="Proteomes" id="UP000196027">
    <property type="component" value="Chromosome"/>
</dbReference>
<comment type="subcellular location">
    <subcellularLocation>
        <location evidence="1">Membrane</location>
        <topology evidence="1">Multi-pass membrane protein</topology>
    </subcellularLocation>
</comment>
<dbReference type="EMBL" id="CP021425">
    <property type="protein sequence ID" value="ARU56217.1"/>
    <property type="molecule type" value="Genomic_DNA"/>
</dbReference>
<evidence type="ECO:0000256" key="2">
    <source>
        <dbReference type="ARBA" id="ARBA00022692"/>
    </source>
</evidence>
<evidence type="ECO:0000313" key="7">
    <source>
        <dbReference type="Proteomes" id="UP000196027"/>
    </source>
</evidence>
<dbReference type="GO" id="GO:0016020">
    <property type="term" value="C:membrane"/>
    <property type="evidence" value="ECO:0007669"/>
    <property type="project" value="UniProtKB-SubCell"/>
</dbReference>
<keyword evidence="6" id="KW-0347">Helicase</keyword>
<dbReference type="KEGG" id="ome:OLMES_2144"/>
<evidence type="ECO:0000313" key="6">
    <source>
        <dbReference type="EMBL" id="ARU56217.1"/>
    </source>
</evidence>
<name>A0A1Y0I6T9_9GAMM</name>
<dbReference type="GO" id="GO:0004386">
    <property type="term" value="F:helicase activity"/>
    <property type="evidence" value="ECO:0007669"/>
    <property type="project" value="UniProtKB-KW"/>
</dbReference>
<evidence type="ECO:0000256" key="1">
    <source>
        <dbReference type="ARBA" id="ARBA00004141"/>
    </source>
</evidence>
<evidence type="ECO:0000256" key="3">
    <source>
        <dbReference type="ARBA" id="ARBA00022989"/>
    </source>
</evidence>
<keyword evidence="7" id="KW-1185">Reference proteome</keyword>